<dbReference type="Pfam" id="PF14524">
    <property type="entry name" value="Wzt_C"/>
    <property type="match status" value="1"/>
</dbReference>
<dbReference type="InterPro" id="IPR050683">
    <property type="entry name" value="Bact_Polysacc_Export_ATP-bd"/>
</dbReference>
<dbReference type="CDD" id="cd03220">
    <property type="entry name" value="ABC_KpsT_Wzt"/>
    <property type="match status" value="1"/>
</dbReference>
<dbReference type="PROSITE" id="PS50893">
    <property type="entry name" value="ABC_TRANSPORTER_2"/>
    <property type="match status" value="1"/>
</dbReference>
<gene>
    <name evidence="6" type="ORF">SE18_06790</name>
</gene>
<dbReference type="CDD" id="cd10147">
    <property type="entry name" value="Wzt_C-like"/>
    <property type="match status" value="1"/>
</dbReference>
<dbReference type="SMART" id="SM00382">
    <property type="entry name" value="AAA"/>
    <property type="match status" value="1"/>
</dbReference>
<dbReference type="PANTHER" id="PTHR46743:SF2">
    <property type="entry name" value="TEICHOIC ACIDS EXPORT ATP-BINDING PROTEIN TAGH"/>
    <property type="match status" value="1"/>
</dbReference>
<dbReference type="Pfam" id="PF00005">
    <property type="entry name" value="ABC_tran"/>
    <property type="match status" value="1"/>
</dbReference>
<dbReference type="GO" id="GO:0140359">
    <property type="term" value="F:ABC-type transporter activity"/>
    <property type="evidence" value="ECO:0007669"/>
    <property type="project" value="InterPro"/>
</dbReference>
<dbReference type="InterPro" id="IPR029439">
    <property type="entry name" value="Wzt_C"/>
</dbReference>
<sequence>MSEIAIQVEHLSKQFRIGANSFQKTFRETVSDAMLAPARRLRSALRGQGTQAATKEFWALRDVSFDVNQGEVVGIIGHNGAGKSTLLKVLSRITEPTAGSAMIRGRVGTLLEVGTGFHPDLTGRENMYLNGAILGMSRAEINRKFDEIVAFAEVEQFIDTMVKHYSSGMYLRLAFAVAAHLEPEILIVDEVLAVGDAQFQKKCLGKMGEVAQNGRTVLFVSHNMAAIRSLCQRVIWLSKGSVLKDGPSASIVNEYLMETVTSSSSRVDLREAVRHYDYGKRFKINDLTFNHGEPILHGEMLNVSFNYEAYADVYGVSFGYGFSSLEGTRLMTVDSDLNAPRYQIKRGQHGQLTSTIDTLNLQPGIYLLDVGVRSGDGSALDYLPGCAQVEILPGPRTPPSMSRLDYAGNVRLSGQWQWPETAQEDRD</sequence>
<dbReference type="InterPro" id="IPR027417">
    <property type="entry name" value="P-loop_NTPase"/>
</dbReference>
<dbReference type="Gene3D" id="3.40.50.300">
    <property type="entry name" value="P-loop containing nucleotide triphosphate hydrolases"/>
    <property type="match status" value="1"/>
</dbReference>
<evidence type="ECO:0000259" key="5">
    <source>
        <dbReference type="PROSITE" id="PS50893"/>
    </source>
</evidence>
<dbReference type="EMBL" id="LGKP01000012">
    <property type="protein sequence ID" value="KPL90318.1"/>
    <property type="molecule type" value="Genomic_DNA"/>
</dbReference>
<dbReference type="STRING" id="70996.SE18_06790"/>
<dbReference type="Proteomes" id="UP000050277">
    <property type="component" value="Unassembled WGS sequence"/>
</dbReference>
<dbReference type="GO" id="GO:0005524">
    <property type="term" value="F:ATP binding"/>
    <property type="evidence" value="ECO:0007669"/>
    <property type="project" value="UniProtKB-KW"/>
</dbReference>
<dbReference type="InterPro" id="IPR003439">
    <property type="entry name" value="ABC_transporter-like_ATP-bd"/>
</dbReference>
<evidence type="ECO:0000256" key="3">
    <source>
        <dbReference type="ARBA" id="ARBA00022741"/>
    </source>
</evidence>
<evidence type="ECO:0000256" key="2">
    <source>
        <dbReference type="ARBA" id="ARBA00022448"/>
    </source>
</evidence>
<protein>
    <submittedName>
        <fullName evidence="6">ABC transporter ATP-binding protein</fullName>
    </submittedName>
</protein>
<comment type="similarity">
    <text evidence="1">Belongs to the ABC transporter superfamily.</text>
</comment>
<keyword evidence="3" id="KW-0547">Nucleotide-binding</keyword>
<dbReference type="Gene3D" id="2.70.50.60">
    <property type="entry name" value="abc- transporter (atp binding component) like domain"/>
    <property type="match status" value="1"/>
</dbReference>
<reference evidence="6 7" key="1">
    <citation type="submission" date="2015-07" db="EMBL/GenBank/DDBJ databases">
        <title>Whole genome sequence of Herpetosiphon geysericola DSM 7119.</title>
        <authorList>
            <person name="Hemp J."/>
            <person name="Ward L.M."/>
            <person name="Pace L.A."/>
            <person name="Fischer W.W."/>
        </authorList>
    </citation>
    <scope>NUCLEOTIDE SEQUENCE [LARGE SCALE GENOMIC DNA]</scope>
    <source>
        <strain evidence="6 7">DSM 7119</strain>
    </source>
</reference>
<dbReference type="RefSeq" id="WP_054533677.1">
    <property type="nucleotide sequence ID" value="NZ_LGKP01000012.1"/>
</dbReference>
<keyword evidence="2" id="KW-0813">Transport</keyword>
<evidence type="ECO:0000313" key="6">
    <source>
        <dbReference type="EMBL" id="KPL90318.1"/>
    </source>
</evidence>
<evidence type="ECO:0000256" key="1">
    <source>
        <dbReference type="ARBA" id="ARBA00005417"/>
    </source>
</evidence>
<dbReference type="AlphaFoldDB" id="A0A0P6Y376"/>
<accession>A0A0P6Y376</accession>
<dbReference type="InterPro" id="IPR015860">
    <property type="entry name" value="ABC_transpr_TagH-like"/>
</dbReference>
<name>A0A0P6Y376_9CHLR</name>
<organism evidence="6 7">
    <name type="scientific">Herpetosiphon geysericola</name>
    <dbReference type="NCBI Taxonomy" id="70996"/>
    <lineage>
        <taxon>Bacteria</taxon>
        <taxon>Bacillati</taxon>
        <taxon>Chloroflexota</taxon>
        <taxon>Chloroflexia</taxon>
        <taxon>Herpetosiphonales</taxon>
        <taxon>Herpetosiphonaceae</taxon>
        <taxon>Herpetosiphon</taxon>
    </lineage>
</organism>
<keyword evidence="7" id="KW-1185">Reference proteome</keyword>
<dbReference type="PANTHER" id="PTHR46743">
    <property type="entry name" value="TEICHOIC ACIDS EXPORT ATP-BINDING PROTEIN TAGH"/>
    <property type="match status" value="1"/>
</dbReference>
<proteinExistence type="inferred from homology"/>
<dbReference type="InterPro" id="IPR003593">
    <property type="entry name" value="AAA+_ATPase"/>
</dbReference>
<dbReference type="GO" id="GO:0016887">
    <property type="term" value="F:ATP hydrolysis activity"/>
    <property type="evidence" value="ECO:0007669"/>
    <property type="project" value="InterPro"/>
</dbReference>
<dbReference type="OrthoDB" id="9778870at2"/>
<evidence type="ECO:0000313" key="7">
    <source>
        <dbReference type="Proteomes" id="UP000050277"/>
    </source>
</evidence>
<evidence type="ECO:0000256" key="4">
    <source>
        <dbReference type="ARBA" id="ARBA00022840"/>
    </source>
</evidence>
<feature type="domain" description="ABC transporter" evidence="5">
    <location>
        <begin position="45"/>
        <end position="264"/>
    </location>
</feature>
<comment type="caution">
    <text evidence="6">The sequence shown here is derived from an EMBL/GenBank/DDBJ whole genome shotgun (WGS) entry which is preliminary data.</text>
</comment>
<keyword evidence="4 6" id="KW-0067">ATP-binding</keyword>
<dbReference type="SUPFAM" id="SSF52540">
    <property type="entry name" value="P-loop containing nucleoside triphosphate hydrolases"/>
    <property type="match status" value="1"/>
</dbReference>
<dbReference type="GO" id="GO:0016020">
    <property type="term" value="C:membrane"/>
    <property type="evidence" value="ECO:0007669"/>
    <property type="project" value="InterPro"/>
</dbReference>